<dbReference type="Gene3D" id="1.10.10.10">
    <property type="entry name" value="Winged helix-like DNA-binding domain superfamily/Winged helix DNA-binding domain"/>
    <property type="match status" value="1"/>
</dbReference>
<feature type="non-terminal residue" evidence="2">
    <location>
        <position position="52"/>
    </location>
</feature>
<dbReference type="InterPro" id="IPR048703">
    <property type="entry name" value="Tnp_Tc3-like_HTH"/>
</dbReference>
<dbReference type="VEuPathDB" id="MicrosporidiaDB:NCER_102564"/>
<organism evidence="2 3">
    <name type="scientific">Vairimorpha ceranae</name>
    <dbReference type="NCBI Taxonomy" id="40302"/>
    <lineage>
        <taxon>Eukaryota</taxon>
        <taxon>Fungi</taxon>
        <taxon>Fungi incertae sedis</taxon>
        <taxon>Microsporidia</taxon>
        <taxon>Nosematidae</taxon>
        <taxon>Vairimorpha</taxon>
    </lineage>
</organism>
<evidence type="ECO:0000313" key="2">
    <source>
        <dbReference type="EMBL" id="KKO74310.1"/>
    </source>
</evidence>
<accession>A0A0F9WBQ3</accession>
<dbReference type="AlphaFoldDB" id="A0A0F9WBQ3"/>
<keyword evidence="3" id="KW-1185">Reference proteome</keyword>
<comment type="caution">
    <text evidence="2">The sequence shown here is derived from an EMBL/GenBank/DDBJ whole genome shotgun (WGS) entry which is preliminary data.</text>
</comment>
<dbReference type="VEuPathDB" id="MicrosporidiaDB:AAJ76_8500015144"/>
<dbReference type="OrthoDB" id="9996331at2759"/>
<name>A0A0F9WBQ3_9MICR</name>
<gene>
    <name evidence="2" type="ORF">AAJ76_8500015144</name>
</gene>
<dbReference type="InterPro" id="IPR036388">
    <property type="entry name" value="WH-like_DNA-bd_sf"/>
</dbReference>
<dbReference type="Pfam" id="PF21517">
    <property type="entry name" value="HTH_Tnp_Tc3_2_like"/>
    <property type="match status" value="1"/>
</dbReference>
<evidence type="ECO:0000259" key="1">
    <source>
        <dbReference type="Pfam" id="PF21517"/>
    </source>
</evidence>
<dbReference type="EMBL" id="JPQZ01000085">
    <property type="protein sequence ID" value="KKO74310.1"/>
    <property type="molecule type" value="Genomic_DNA"/>
</dbReference>
<dbReference type="RefSeq" id="XP_024330052.1">
    <property type="nucleotide sequence ID" value="XM_024476544.1"/>
</dbReference>
<evidence type="ECO:0000313" key="3">
    <source>
        <dbReference type="Proteomes" id="UP000034350"/>
    </source>
</evidence>
<feature type="domain" description="Transposable element Tc3 transposase-like DNA-binding HTH" evidence="1">
    <location>
        <begin position="9"/>
        <end position="30"/>
    </location>
</feature>
<dbReference type="GeneID" id="36321498"/>
<proteinExistence type="predicted"/>
<reference evidence="2 3" key="1">
    <citation type="journal article" date="2015" name="Environ. Microbiol.">
        <title>Genome analyses suggest the presence of polyploidy and recent human-driven expansions in eight global populations of the honeybee pathogen Nosema ceranae.</title>
        <authorList>
            <person name="Pelin A."/>
            <person name="Selman M."/>
            <person name="Aris-Brosou S."/>
            <person name="Farinelli L."/>
            <person name="Corradi N."/>
        </authorList>
    </citation>
    <scope>NUCLEOTIDE SEQUENCE [LARGE SCALE GENOMIC DNA]</scope>
    <source>
        <strain evidence="2 3">PA08 1199</strain>
    </source>
</reference>
<sequence length="52" mass="5867">MGSNKAIIISKIKADLDLSVSKSTVLRAIKEDNNLVYKKMRQSPNLKEVHKL</sequence>
<dbReference type="Proteomes" id="UP000034350">
    <property type="component" value="Unassembled WGS sequence"/>
</dbReference>
<protein>
    <recommendedName>
        <fullName evidence="1">Transposable element Tc3 transposase-like DNA-binding HTH domain-containing protein</fullName>
    </recommendedName>
</protein>